<dbReference type="STRING" id="1656094.BFC18_00645"/>
<dbReference type="Gene3D" id="3.30.70.270">
    <property type="match status" value="1"/>
</dbReference>
<dbReference type="RefSeq" id="WP_070127630.1">
    <property type="nucleotide sequence ID" value="NZ_MDHN01000043.1"/>
</dbReference>
<dbReference type="GO" id="GO:0071111">
    <property type="term" value="F:cyclic-guanylate-specific phosphodiesterase activity"/>
    <property type="evidence" value="ECO:0007669"/>
    <property type="project" value="InterPro"/>
</dbReference>
<evidence type="ECO:0000313" key="5">
    <source>
        <dbReference type="EMBL" id="OFC68778.1"/>
    </source>
</evidence>
<dbReference type="SUPFAM" id="SSF141868">
    <property type="entry name" value="EAL domain-like"/>
    <property type="match status" value="1"/>
</dbReference>
<dbReference type="PANTHER" id="PTHR33121">
    <property type="entry name" value="CYCLIC DI-GMP PHOSPHODIESTERASE PDEF"/>
    <property type="match status" value="1"/>
</dbReference>
<dbReference type="InterPro" id="IPR000700">
    <property type="entry name" value="PAS-assoc_C"/>
</dbReference>
<dbReference type="SUPFAM" id="SSF55785">
    <property type="entry name" value="PYP-like sensor domain (PAS domain)"/>
    <property type="match status" value="1"/>
</dbReference>
<dbReference type="PROSITE" id="PS50887">
    <property type="entry name" value="GGDEF"/>
    <property type="match status" value="1"/>
</dbReference>
<dbReference type="SUPFAM" id="SSF55073">
    <property type="entry name" value="Nucleotide cyclase"/>
    <property type="match status" value="1"/>
</dbReference>
<dbReference type="Pfam" id="PF00990">
    <property type="entry name" value="GGDEF"/>
    <property type="match status" value="1"/>
</dbReference>
<dbReference type="InterPro" id="IPR001633">
    <property type="entry name" value="EAL_dom"/>
</dbReference>
<dbReference type="PROSITE" id="PS50113">
    <property type="entry name" value="PAC"/>
    <property type="match status" value="1"/>
</dbReference>
<dbReference type="InterPro" id="IPR029016">
    <property type="entry name" value="GAF-like_dom_sf"/>
</dbReference>
<dbReference type="InterPro" id="IPR035965">
    <property type="entry name" value="PAS-like_dom_sf"/>
</dbReference>
<feature type="domain" description="GGDEF" evidence="4">
    <location>
        <begin position="311"/>
        <end position="435"/>
    </location>
</feature>
<dbReference type="Proteomes" id="UP000175691">
    <property type="component" value="Unassembled WGS sequence"/>
</dbReference>
<dbReference type="EMBL" id="MDHN01000043">
    <property type="protein sequence ID" value="OFC68778.1"/>
    <property type="molecule type" value="Genomic_DNA"/>
</dbReference>
<dbReference type="CDD" id="cd01948">
    <property type="entry name" value="EAL"/>
    <property type="match status" value="1"/>
</dbReference>
<keyword evidence="6" id="KW-1185">Reference proteome</keyword>
<organism evidence="5 6">
    <name type="scientific">Alteromonas confluentis</name>
    <dbReference type="NCBI Taxonomy" id="1656094"/>
    <lineage>
        <taxon>Bacteria</taxon>
        <taxon>Pseudomonadati</taxon>
        <taxon>Pseudomonadota</taxon>
        <taxon>Gammaproteobacteria</taxon>
        <taxon>Alteromonadales</taxon>
        <taxon>Alteromonadaceae</taxon>
        <taxon>Alteromonas/Salinimonas group</taxon>
        <taxon>Alteromonas</taxon>
    </lineage>
</organism>
<dbReference type="InterPro" id="IPR000014">
    <property type="entry name" value="PAS"/>
</dbReference>
<dbReference type="InterPro" id="IPR000160">
    <property type="entry name" value="GGDEF_dom"/>
</dbReference>
<evidence type="ECO:0000259" key="3">
    <source>
        <dbReference type="PROSITE" id="PS50883"/>
    </source>
</evidence>
<gene>
    <name evidence="5" type="ORF">BFC18_00645</name>
</gene>
<dbReference type="InterPro" id="IPR043128">
    <property type="entry name" value="Rev_trsase/Diguanyl_cyclase"/>
</dbReference>
<dbReference type="Gene3D" id="3.20.20.450">
    <property type="entry name" value="EAL domain"/>
    <property type="match status" value="1"/>
</dbReference>
<reference evidence="5 6" key="1">
    <citation type="submission" date="2016-08" db="EMBL/GenBank/DDBJ databases">
        <authorList>
            <person name="Seilhamer J.J."/>
        </authorList>
    </citation>
    <scope>NUCLEOTIDE SEQUENCE [LARGE SCALE GENOMIC DNA]</scope>
    <source>
        <strain evidence="5 6">KCTC 42603</strain>
    </source>
</reference>
<dbReference type="Pfam" id="PF13426">
    <property type="entry name" value="PAS_9"/>
    <property type="match status" value="1"/>
</dbReference>
<dbReference type="Gene3D" id="3.30.450.40">
    <property type="match status" value="1"/>
</dbReference>
<dbReference type="PANTHER" id="PTHR33121:SF71">
    <property type="entry name" value="OXYGEN SENSOR PROTEIN DOSP"/>
    <property type="match status" value="1"/>
</dbReference>
<dbReference type="SMART" id="SM00065">
    <property type="entry name" value="GAF"/>
    <property type="match status" value="1"/>
</dbReference>
<dbReference type="Pfam" id="PF01590">
    <property type="entry name" value="GAF"/>
    <property type="match status" value="1"/>
</dbReference>
<comment type="caution">
    <text evidence="5">The sequence shown here is derived from an EMBL/GenBank/DDBJ whole genome shotgun (WGS) entry which is preliminary data.</text>
</comment>
<dbReference type="AlphaFoldDB" id="A0A1E7Z5G8"/>
<dbReference type="InterPro" id="IPR003018">
    <property type="entry name" value="GAF"/>
</dbReference>
<dbReference type="PROSITE" id="PS50883">
    <property type="entry name" value="EAL"/>
    <property type="match status" value="1"/>
</dbReference>
<evidence type="ECO:0000259" key="4">
    <source>
        <dbReference type="PROSITE" id="PS50887"/>
    </source>
</evidence>
<dbReference type="SMART" id="SM00052">
    <property type="entry name" value="EAL"/>
    <property type="match status" value="1"/>
</dbReference>
<proteinExistence type="predicted"/>
<feature type="domain" description="PAC" evidence="2">
    <location>
        <begin position="235"/>
        <end position="287"/>
    </location>
</feature>
<sequence length="684" mass="77007">MHDLTSKLRRFSEYVGQTRGQAYFNHIVLGLAEICECDYIMVGEVHNEMNTCSTLAVCDNGIIQPDMTYSLADTPCHLVSHDQICCFPANVQGMFPKDQMVIDYGAESYIGVPLHSSQGEVLGIIVALNKRPIDDMDEIVLLFEMAAYRVAAELERRIQDRSLDMLSSIFRYSSEAMIVTDAAHKIVEVNDAFCEMFGYSREQALGKNPSLISSGEHDAGFFQAFWEQVTTRGNWRGEIKNRHADGRILEQWSSVNQVKDESGRTHHYTAIYTDLTELKKTQAENHYLASTDQLSGLSNKALLSKELARGGKKWMLAIRLDGLRYFNEAYGFDACDGLIRETASQIMKLVEADCYVGIDAGKFVLLFNQPTDLVEIARALHQHFSFSQVTAGDVSVYISLSFGGCIGDADLLRLSSSALRQSQAQGKFSCVVLEQECGQRVASQRHVFVEANNLIHTALNNELLVPFFQGIRNNHNGRITHFEALARIIHDGKVISPYSFIEAAQVAGMLPLITQQIARQAFRIMSKKDYIFSVNITEHDLNGQYLSNFLNELCNTYSVAPERVILEVLEGISSSSKNNHLKQLRDLKRIGFKLAIDDFGTEYSNFERILELEIDYLKIDARYIKQIDTDSKSYEIVKAFAYFCKNSGIKSIAEFVHSQAVQDKLLELGIDYSQGFLFSEPQPL</sequence>
<dbReference type="OrthoDB" id="1316910at2"/>
<evidence type="ECO:0000259" key="1">
    <source>
        <dbReference type="PROSITE" id="PS50112"/>
    </source>
</evidence>
<name>A0A1E7Z5G8_9ALTE</name>
<dbReference type="Pfam" id="PF00563">
    <property type="entry name" value="EAL"/>
    <property type="match status" value="1"/>
</dbReference>
<dbReference type="InterPro" id="IPR050706">
    <property type="entry name" value="Cyclic-di-GMP_PDE-like"/>
</dbReference>
<dbReference type="PROSITE" id="PS50112">
    <property type="entry name" value="PAS"/>
    <property type="match status" value="1"/>
</dbReference>
<feature type="domain" description="PAS" evidence="1">
    <location>
        <begin position="162"/>
        <end position="208"/>
    </location>
</feature>
<dbReference type="SMART" id="SM00091">
    <property type="entry name" value="PAS"/>
    <property type="match status" value="1"/>
</dbReference>
<dbReference type="CDD" id="cd00130">
    <property type="entry name" value="PAS"/>
    <property type="match status" value="1"/>
</dbReference>
<evidence type="ECO:0000259" key="2">
    <source>
        <dbReference type="PROSITE" id="PS50113"/>
    </source>
</evidence>
<dbReference type="InterPro" id="IPR029787">
    <property type="entry name" value="Nucleotide_cyclase"/>
</dbReference>
<dbReference type="NCBIfam" id="TIGR00229">
    <property type="entry name" value="sensory_box"/>
    <property type="match status" value="1"/>
</dbReference>
<dbReference type="InterPro" id="IPR035919">
    <property type="entry name" value="EAL_sf"/>
</dbReference>
<dbReference type="SUPFAM" id="SSF55781">
    <property type="entry name" value="GAF domain-like"/>
    <property type="match status" value="1"/>
</dbReference>
<evidence type="ECO:0000313" key="6">
    <source>
        <dbReference type="Proteomes" id="UP000175691"/>
    </source>
</evidence>
<feature type="domain" description="EAL" evidence="3">
    <location>
        <begin position="448"/>
        <end position="684"/>
    </location>
</feature>
<accession>A0A1E7Z5G8</accession>
<protein>
    <recommendedName>
        <fullName evidence="7">Diguanylate cyclase</fullName>
    </recommendedName>
</protein>
<dbReference type="Gene3D" id="3.30.450.20">
    <property type="entry name" value="PAS domain"/>
    <property type="match status" value="1"/>
</dbReference>
<evidence type="ECO:0008006" key="7">
    <source>
        <dbReference type="Google" id="ProtNLM"/>
    </source>
</evidence>
<dbReference type="SMART" id="SM00267">
    <property type="entry name" value="GGDEF"/>
    <property type="match status" value="1"/>
</dbReference>